<protein>
    <recommendedName>
        <fullName evidence="4">Haem-binding uptake Tiki superfamily ChaN domain-containing protein</fullName>
    </recommendedName>
</protein>
<feature type="signal peptide" evidence="1">
    <location>
        <begin position="1"/>
        <end position="28"/>
    </location>
</feature>
<evidence type="ECO:0000256" key="1">
    <source>
        <dbReference type="SAM" id="SignalP"/>
    </source>
</evidence>
<reference evidence="2 3" key="1">
    <citation type="journal article" date="2017" name="ISME J.">
        <title>Potential for microbial H2 and metal transformations associated with novel bacteria and archaea in deep terrestrial subsurface sediments.</title>
        <authorList>
            <person name="Hernsdorf A.W."/>
            <person name="Amano Y."/>
            <person name="Miyakawa K."/>
            <person name="Ise K."/>
            <person name="Suzuki Y."/>
            <person name="Anantharaman K."/>
            <person name="Probst A."/>
            <person name="Burstein D."/>
            <person name="Thomas B.C."/>
            <person name="Banfield J.F."/>
        </authorList>
    </citation>
    <scope>NUCLEOTIDE SEQUENCE [LARGE SCALE GENOMIC DNA]</scope>
    <source>
        <strain evidence="2">HGW-Wallbacteria-1</strain>
    </source>
</reference>
<feature type="chain" id="PRO_5014890555" description="Haem-binding uptake Tiki superfamily ChaN domain-containing protein" evidence="1">
    <location>
        <begin position="29"/>
        <end position="653"/>
    </location>
</feature>
<evidence type="ECO:0008006" key="4">
    <source>
        <dbReference type="Google" id="ProtNLM"/>
    </source>
</evidence>
<dbReference type="AlphaFoldDB" id="A0A2N1PKX2"/>
<dbReference type="EMBL" id="PGXC01000028">
    <property type="protein sequence ID" value="PKK88994.1"/>
    <property type="molecule type" value="Genomic_DNA"/>
</dbReference>
<gene>
    <name evidence="2" type="ORF">CVV64_16350</name>
</gene>
<comment type="caution">
    <text evidence="2">The sequence shown here is derived from an EMBL/GenBank/DDBJ whole genome shotgun (WGS) entry which is preliminary data.</text>
</comment>
<evidence type="ECO:0000313" key="3">
    <source>
        <dbReference type="Proteomes" id="UP000233256"/>
    </source>
</evidence>
<proteinExistence type="predicted"/>
<organism evidence="2 3">
    <name type="scientific">Candidatus Wallbacteria bacterium HGW-Wallbacteria-1</name>
    <dbReference type="NCBI Taxonomy" id="2013854"/>
    <lineage>
        <taxon>Bacteria</taxon>
        <taxon>Candidatus Walliibacteriota</taxon>
    </lineage>
</organism>
<dbReference type="Proteomes" id="UP000233256">
    <property type="component" value="Unassembled WGS sequence"/>
</dbReference>
<accession>A0A2N1PKX2</accession>
<evidence type="ECO:0000313" key="2">
    <source>
        <dbReference type="EMBL" id="PKK88994.1"/>
    </source>
</evidence>
<keyword evidence="1" id="KW-0732">Signal</keyword>
<dbReference type="SUPFAM" id="SSF159501">
    <property type="entry name" value="EreA/ChaN-like"/>
    <property type="match status" value="1"/>
</dbReference>
<name>A0A2N1PKX2_9BACT</name>
<sequence>MNRIVMKYFFLFLLFVCSALIPAFSANADSDTEHWIWVHGTLSDEVEQHQYLDYTNQLVVYFRQGGLSIDLISEEQYLSRFCSTLTLSEDQPVTIVHAGPVQAFRNLQVSDLPIVIEKKQTDSPLFRISSKTFNHPRTGLYLPGQYGRHILYLGLSYEGFKDIFTVSTGGSKCVVTVSGCQMFEGHYSSDEMILKRVSFLPEYPSETDLNQIDFPAASIIAAPVSSSDEISTGNVNPGFLRWLTKRVSGKRVLFVGETHWSRNVNRLFMLMLLHLADAADVGSVFLELNYSFSGYYNHYVTLADNDEAADFLADRLHYLVQDETQLEFLKRLREWNSAHSEKKIRVGCLDMEWGIGTVIDNIISPYFRLIDPDFKITNGDLETDEAAAGLCTGMETLLLKAEKESITGEHPFLTPAYMKTVVQNFRDTLFLRDMDGDRQSAIIRNITRYNASLFNSGMVLFHGGGWHAVKNPDDRKADSAARWYRDAEYLQHHFAPTRGKVHSMMVYNLGYGFRSIANLNLDKRMGSADYYNRITRFFQKAYELNYAGLDDYFMLDDVSKLDLALARYGIEKKVNIFRISRVDWKGLAQTFGQSLDGTRAEFEQYDDVIQVLKSQIERTRPIDFREDLQLDFQPSPLNRQIFKPFRGKKDLIK</sequence>